<dbReference type="Proteomes" id="UP000002412">
    <property type="component" value="Plasmid p_153kb"/>
</dbReference>
<proteinExistence type="predicted"/>
<dbReference type="HOGENOM" id="CLU_097490_0_0_6"/>
<geneLocation type="plasmid" evidence="2">
    <name>plasmid_153kb</name>
</geneLocation>
<dbReference type="EMBL" id="CP000719">
    <property type="protein sequence ID" value="ABS45691.1"/>
    <property type="molecule type" value="Genomic_DNA"/>
</dbReference>
<evidence type="ECO:0000313" key="1">
    <source>
        <dbReference type="EMBL" id="ABS45691.1"/>
    </source>
</evidence>
<accession>A0A0U1QTI2</accession>
<sequence>MTPYQCIAANIRHFRTIPKGSILWVDVPQHDLFLSVLDIDADHLIELVGHDAVIKVHLDTPEGDFDDVFEFPVTRFKEPELPVKPKKQSNRDKVVQLHGEATIGCVEATVNEYAASLMSEYRQHYNYQGSDPIIRTKWQTAHSWGGGRDITISPYYLYENEGEYGFSYNFREYYHIDRDPEIGSFSSIDRLDHVKALVAHELAHFLQRHIRQCVGLPTLDYDKAHGEGWQFLYRVLRRELNHRLNE</sequence>
<keyword evidence="1" id="KW-0614">Plasmid</keyword>
<evidence type="ECO:0000313" key="2">
    <source>
        <dbReference type="Proteomes" id="UP000002412"/>
    </source>
</evidence>
<gene>
    <name evidence="1" type="ordered locus">YpsIP31758_B0046</name>
</gene>
<name>A0A0U1QTI2_YERP3</name>
<reference evidence="1 2" key="1">
    <citation type="journal article" date="2007" name="PLoS Genet.">
        <title>The complete genome sequence of Yersinia pseudotuberculosis IP31758, the causative agent of Far East scarlet-like fever.</title>
        <authorList>
            <person name="Eppinger M."/>
            <person name="Rosovitz M.J."/>
            <person name="Fricke W.F."/>
            <person name="Rasko D.A."/>
            <person name="Kokorina G."/>
            <person name="Fayolle C."/>
            <person name="Lindler L.E."/>
            <person name="Carniel E."/>
            <person name="Ravel J."/>
        </authorList>
    </citation>
    <scope>NUCLEOTIDE SEQUENCE [LARGE SCALE GENOMIC DNA]</scope>
    <source>
        <strain evidence="1 2">IP 31758</strain>
        <plasmid evidence="2">Plasmid plasmid_153kb</plasmid>
    </source>
</reference>
<dbReference type="AlphaFoldDB" id="A0A0U1QTI2"/>
<protein>
    <submittedName>
        <fullName evidence="1">Uncharacterized protein</fullName>
    </submittedName>
</protein>
<organism evidence="1 2">
    <name type="scientific">Yersinia pseudotuberculosis serotype O:1b (strain IP 31758)</name>
    <dbReference type="NCBI Taxonomy" id="349747"/>
    <lineage>
        <taxon>Bacteria</taxon>
        <taxon>Pseudomonadati</taxon>
        <taxon>Pseudomonadota</taxon>
        <taxon>Gammaproteobacteria</taxon>
        <taxon>Enterobacterales</taxon>
        <taxon>Yersiniaceae</taxon>
        <taxon>Yersinia</taxon>
    </lineage>
</organism>
<dbReference type="KEGG" id="ypi:YpsIP31758_B0046"/>